<dbReference type="STRING" id="357809.Cphy_3594"/>
<evidence type="ECO:0000313" key="7">
    <source>
        <dbReference type="EMBL" id="ABX43943.1"/>
    </source>
</evidence>
<keyword evidence="3" id="KW-0731">Sigma factor</keyword>
<dbReference type="PANTHER" id="PTHR43133">
    <property type="entry name" value="RNA POLYMERASE ECF-TYPE SIGMA FACTO"/>
    <property type="match status" value="1"/>
</dbReference>
<dbReference type="Proteomes" id="UP000000370">
    <property type="component" value="Chromosome"/>
</dbReference>
<dbReference type="SUPFAM" id="SSF88659">
    <property type="entry name" value="Sigma3 and sigma4 domains of RNA polymerase sigma factors"/>
    <property type="match status" value="1"/>
</dbReference>
<evidence type="ECO:0000256" key="4">
    <source>
        <dbReference type="ARBA" id="ARBA00023163"/>
    </source>
</evidence>
<keyword evidence="4" id="KW-0804">Transcription</keyword>
<keyword evidence="8" id="KW-1185">Reference proteome</keyword>
<dbReference type="InterPro" id="IPR039425">
    <property type="entry name" value="RNA_pol_sigma-70-like"/>
</dbReference>
<accession>A9KIT0</accession>
<sequence>MQTENDYEIEDLVRTYGNDVLRTAYMYVKDIHIAEDIFQDVFIKVNNHLHTFQGNSSIKTWILRITINTCKDYIKSAYHRKMVPMEEFIEDSIVSESEFDAVEREETIHTVKEAVMALPEHYRSVILCVYFDELSMDETAKALDLPVGTVKSRLARAKEKLKESMEGRI</sequence>
<feature type="domain" description="RNA polymerase sigma-70 region 2" evidence="5">
    <location>
        <begin position="12"/>
        <end position="77"/>
    </location>
</feature>
<evidence type="ECO:0000256" key="2">
    <source>
        <dbReference type="ARBA" id="ARBA00023015"/>
    </source>
</evidence>
<dbReference type="KEGG" id="cpy:Cphy_3594"/>
<comment type="similarity">
    <text evidence="1">Belongs to the sigma-70 factor family. ECF subfamily.</text>
</comment>
<name>A9KIT0_LACP7</name>
<dbReference type="HOGENOM" id="CLU_047691_3_1_9"/>
<dbReference type="InterPro" id="IPR036388">
    <property type="entry name" value="WH-like_DNA-bd_sf"/>
</dbReference>
<dbReference type="InterPro" id="IPR014284">
    <property type="entry name" value="RNA_pol_sigma-70_dom"/>
</dbReference>
<organism evidence="7 8">
    <name type="scientific">Lachnoclostridium phytofermentans (strain ATCC 700394 / DSM 18823 / ISDg)</name>
    <name type="common">Clostridium phytofermentans</name>
    <dbReference type="NCBI Taxonomy" id="357809"/>
    <lineage>
        <taxon>Bacteria</taxon>
        <taxon>Bacillati</taxon>
        <taxon>Bacillota</taxon>
        <taxon>Clostridia</taxon>
        <taxon>Lachnospirales</taxon>
        <taxon>Lachnospiraceae</taxon>
    </lineage>
</organism>
<dbReference type="GO" id="GO:0006352">
    <property type="term" value="P:DNA-templated transcription initiation"/>
    <property type="evidence" value="ECO:0007669"/>
    <property type="project" value="InterPro"/>
</dbReference>
<reference evidence="8" key="1">
    <citation type="submission" date="2007-11" db="EMBL/GenBank/DDBJ databases">
        <title>Complete genome sequence of Clostridium phytofermentans ISDg.</title>
        <authorList>
            <person name="Leschine S.B."/>
            <person name="Warnick T.A."/>
            <person name="Blanchard J.L."/>
            <person name="Schnell D.J."/>
            <person name="Petit E.L."/>
            <person name="LaTouf W.G."/>
            <person name="Copeland A."/>
            <person name="Lucas S."/>
            <person name="Lapidus A."/>
            <person name="Barry K."/>
            <person name="Glavina del Rio T."/>
            <person name="Dalin E."/>
            <person name="Tice H."/>
            <person name="Pitluck S."/>
            <person name="Kiss H."/>
            <person name="Brettin T."/>
            <person name="Bruce D."/>
            <person name="Detter J.C."/>
            <person name="Han C."/>
            <person name="Kuske C."/>
            <person name="Schmutz J."/>
            <person name="Larimer F."/>
            <person name="Land M."/>
            <person name="Hauser L."/>
            <person name="Kyrpides N."/>
            <person name="Kim E.A."/>
            <person name="Richardson P."/>
        </authorList>
    </citation>
    <scope>NUCLEOTIDE SEQUENCE [LARGE SCALE GENOMIC DNA]</scope>
    <source>
        <strain evidence="8">ATCC 700394 / DSM 18823 / ISDg</strain>
    </source>
</reference>
<dbReference type="NCBIfam" id="TIGR02937">
    <property type="entry name" value="sigma70-ECF"/>
    <property type="match status" value="1"/>
</dbReference>
<dbReference type="Gene3D" id="1.10.1740.10">
    <property type="match status" value="1"/>
</dbReference>
<dbReference type="eggNOG" id="COG1595">
    <property type="taxonomic scope" value="Bacteria"/>
</dbReference>
<dbReference type="CDD" id="cd06171">
    <property type="entry name" value="Sigma70_r4"/>
    <property type="match status" value="1"/>
</dbReference>
<dbReference type="AlphaFoldDB" id="A9KIT0"/>
<dbReference type="PANTHER" id="PTHR43133:SF60">
    <property type="entry name" value="RNA POLYMERASE SIGMA FACTOR SIGV"/>
    <property type="match status" value="1"/>
</dbReference>
<keyword evidence="2" id="KW-0805">Transcription regulation</keyword>
<dbReference type="OrthoDB" id="9795666at2"/>
<evidence type="ECO:0000313" key="8">
    <source>
        <dbReference type="Proteomes" id="UP000000370"/>
    </source>
</evidence>
<dbReference type="Pfam" id="PF04542">
    <property type="entry name" value="Sigma70_r2"/>
    <property type="match status" value="1"/>
</dbReference>
<dbReference type="SUPFAM" id="SSF88946">
    <property type="entry name" value="Sigma2 domain of RNA polymerase sigma factors"/>
    <property type="match status" value="1"/>
</dbReference>
<dbReference type="InterPro" id="IPR013324">
    <property type="entry name" value="RNA_pol_sigma_r3/r4-like"/>
</dbReference>
<dbReference type="EMBL" id="CP000885">
    <property type="protein sequence ID" value="ABX43943.1"/>
    <property type="molecule type" value="Genomic_DNA"/>
</dbReference>
<dbReference type="InterPro" id="IPR007627">
    <property type="entry name" value="RNA_pol_sigma70_r2"/>
</dbReference>
<gene>
    <name evidence="7" type="ordered locus">Cphy_3594</name>
</gene>
<dbReference type="Gene3D" id="1.10.10.10">
    <property type="entry name" value="Winged helix-like DNA-binding domain superfamily/Winged helix DNA-binding domain"/>
    <property type="match status" value="1"/>
</dbReference>
<dbReference type="Pfam" id="PF08281">
    <property type="entry name" value="Sigma70_r4_2"/>
    <property type="match status" value="1"/>
</dbReference>
<proteinExistence type="inferred from homology"/>
<evidence type="ECO:0000256" key="1">
    <source>
        <dbReference type="ARBA" id="ARBA00010641"/>
    </source>
</evidence>
<dbReference type="InterPro" id="IPR013325">
    <property type="entry name" value="RNA_pol_sigma_r2"/>
</dbReference>
<dbReference type="InterPro" id="IPR013249">
    <property type="entry name" value="RNA_pol_sigma70_r4_t2"/>
</dbReference>
<dbReference type="GO" id="GO:0003677">
    <property type="term" value="F:DNA binding"/>
    <property type="evidence" value="ECO:0007669"/>
    <property type="project" value="InterPro"/>
</dbReference>
<evidence type="ECO:0000259" key="5">
    <source>
        <dbReference type="Pfam" id="PF04542"/>
    </source>
</evidence>
<protein>
    <submittedName>
        <fullName evidence="7">RNA polymerase, sigma-24 subunit, ECF subfamily</fullName>
    </submittedName>
</protein>
<dbReference type="GO" id="GO:0016987">
    <property type="term" value="F:sigma factor activity"/>
    <property type="evidence" value="ECO:0007669"/>
    <property type="project" value="UniProtKB-KW"/>
</dbReference>
<dbReference type="RefSeq" id="WP_012201591.1">
    <property type="nucleotide sequence ID" value="NC_010001.1"/>
</dbReference>
<evidence type="ECO:0000256" key="3">
    <source>
        <dbReference type="ARBA" id="ARBA00023082"/>
    </source>
</evidence>
<evidence type="ECO:0000259" key="6">
    <source>
        <dbReference type="Pfam" id="PF08281"/>
    </source>
</evidence>
<feature type="domain" description="RNA polymerase sigma factor 70 region 4 type 2" evidence="6">
    <location>
        <begin position="111"/>
        <end position="161"/>
    </location>
</feature>